<proteinExistence type="predicted"/>
<comment type="caution">
    <text evidence="8">The sequence shown here is derived from an EMBL/GenBank/DDBJ whole genome shotgun (WGS) entry which is preliminary data.</text>
</comment>
<evidence type="ECO:0000256" key="4">
    <source>
        <dbReference type="ARBA" id="ARBA00022989"/>
    </source>
</evidence>
<protein>
    <submittedName>
        <fullName evidence="8">PspC domain-containing protein</fullName>
    </submittedName>
</protein>
<sequence length="65" mass="7113">MKKLTRSQQNRMVTGVCAGIANYFNVDPTLVRIITVLIAFITSGFPVLVAYIVLAVIMPNEGETI</sequence>
<accession>A0ABW0U3R1</accession>
<keyword evidence="9" id="KW-1185">Reference proteome</keyword>
<evidence type="ECO:0000256" key="6">
    <source>
        <dbReference type="SAM" id="Phobius"/>
    </source>
</evidence>
<dbReference type="InterPro" id="IPR052027">
    <property type="entry name" value="PspC"/>
</dbReference>
<evidence type="ECO:0000313" key="8">
    <source>
        <dbReference type="EMBL" id="MFC5627578.1"/>
    </source>
</evidence>
<dbReference type="Pfam" id="PF04024">
    <property type="entry name" value="PspC"/>
    <property type="match status" value="1"/>
</dbReference>
<keyword evidence="5 6" id="KW-0472">Membrane</keyword>
<evidence type="ECO:0000256" key="1">
    <source>
        <dbReference type="ARBA" id="ARBA00004162"/>
    </source>
</evidence>
<feature type="domain" description="Phage shock protein PspC N-terminal" evidence="7">
    <location>
        <begin position="2"/>
        <end position="61"/>
    </location>
</feature>
<comment type="subcellular location">
    <subcellularLocation>
        <location evidence="1">Cell membrane</location>
        <topology evidence="1">Single-pass membrane protein</topology>
    </subcellularLocation>
</comment>
<dbReference type="PANTHER" id="PTHR33885:SF3">
    <property type="entry name" value="PHAGE SHOCK PROTEIN C"/>
    <property type="match status" value="1"/>
</dbReference>
<evidence type="ECO:0000313" key="9">
    <source>
        <dbReference type="Proteomes" id="UP001596143"/>
    </source>
</evidence>
<reference evidence="9" key="1">
    <citation type="journal article" date="2019" name="Int. J. Syst. Evol. Microbiol.">
        <title>The Global Catalogue of Microorganisms (GCM) 10K type strain sequencing project: providing services to taxonomists for standard genome sequencing and annotation.</title>
        <authorList>
            <consortium name="The Broad Institute Genomics Platform"/>
            <consortium name="The Broad Institute Genome Sequencing Center for Infectious Disease"/>
            <person name="Wu L."/>
            <person name="Ma J."/>
        </authorList>
    </citation>
    <scope>NUCLEOTIDE SEQUENCE [LARGE SCALE GENOMIC DNA]</scope>
    <source>
        <strain evidence="9">CGMCC 1.15790</strain>
    </source>
</reference>
<gene>
    <name evidence="8" type="ORF">ACFPTR_01530</name>
</gene>
<dbReference type="Proteomes" id="UP001596143">
    <property type="component" value="Unassembled WGS sequence"/>
</dbReference>
<evidence type="ECO:0000259" key="7">
    <source>
        <dbReference type="Pfam" id="PF04024"/>
    </source>
</evidence>
<evidence type="ECO:0000256" key="2">
    <source>
        <dbReference type="ARBA" id="ARBA00022475"/>
    </source>
</evidence>
<evidence type="ECO:0000256" key="5">
    <source>
        <dbReference type="ARBA" id="ARBA00023136"/>
    </source>
</evidence>
<dbReference type="PANTHER" id="PTHR33885">
    <property type="entry name" value="PHAGE SHOCK PROTEIN C"/>
    <property type="match status" value="1"/>
</dbReference>
<keyword evidence="3 6" id="KW-0812">Transmembrane</keyword>
<dbReference type="InterPro" id="IPR007168">
    <property type="entry name" value="Phageshock_PspC_N"/>
</dbReference>
<name>A0ABW0U3R1_9BACI</name>
<feature type="transmembrane region" description="Helical" evidence="6">
    <location>
        <begin position="33"/>
        <end position="57"/>
    </location>
</feature>
<organism evidence="8 9">
    <name type="scientific">Aliibacillus thermotolerans</name>
    <dbReference type="NCBI Taxonomy" id="1834418"/>
    <lineage>
        <taxon>Bacteria</taxon>
        <taxon>Bacillati</taxon>
        <taxon>Bacillota</taxon>
        <taxon>Bacilli</taxon>
        <taxon>Bacillales</taxon>
        <taxon>Bacillaceae</taxon>
        <taxon>Aliibacillus</taxon>
    </lineage>
</organism>
<keyword evidence="4 6" id="KW-1133">Transmembrane helix</keyword>
<evidence type="ECO:0000256" key="3">
    <source>
        <dbReference type="ARBA" id="ARBA00022692"/>
    </source>
</evidence>
<keyword evidence="2" id="KW-1003">Cell membrane</keyword>
<dbReference type="RefSeq" id="WP_270895542.1">
    <property type="nucleotide sequence ID" value="NZ_JBHSPF010000007.1"/>
</dbReference>
<dbReference type="EMBL" id="JBHSPF010000007">
    <property type="protein sequence ID" value="MFC5627578.1"/>
    <property type="molecule type" value="Genomic_DNA"/>
</dbReference>